<keyword evidence="3" id="KW-0804">Transcription</keyword>
<dbReference type="InterPro" id="IPR028082">
    <property type="entry name" value="Peripla_BP_I"/>
</dbReference>
<evidence type="ECO:0000313" key="6">
    <source>
        <dbReference type="Proteomes" id="UP001596004"/>
    </source>
</evidence>
<proteinExistence type="predicted"/>
<evidence type="ECO:0000256" key="2">
    <source>
        <dbReference type="ARBA" id="ARBA00023125"/>
    </source>
</evidence>
<evidence type="ECO:0000313" key="5">
    <source>
        <dbReference type="EMBL" id="MFC4536972.1"/>
    </source>
</evidence>
<dbReference type="Gene3D" id="3.40.50.2300">
    <property type="match status" value="2"/>
</dbReference>
<keyword evidence="6" id="KW-1185">Reference proteome</keyword>
<dbReference type="InterPro" id="IPR046335">
    <property type="entry name" value="LacI/GalR-like_sensor"/>
</dbReference>
<feature type="domain" description="HTH lacI-type" evidence="4">
    <location>
        <begin position="18"/>
        <end position="74"/>
    </location>
</feature>
<dbReference type="PROSITE" id="PS50932">
    <property type="entry name" value="HTH_LACI_2"/>
    <property type="match status" value="1"/>
</dbReference>
<dbReference type="Proteomes" id="UP001596004">
    <property type="component" value="Unassembled WGS sequence"/>
</dbReference>
<dbReference type="GO" id="GO:0003677">
    <property type="term" value="F:DNA binding"/>
    <property type="evidence" value="ECO:0007669"/>
    <property type="project" value="UniProtKB-KW"/>
</dbReference>
<evidence type="ECO:0000259" key="4">
    <source>
        <dbReference type="PROSITE" id="PS50932"/>
    </source>
</evidence>
<name>A0ABV9CX59_9ACTN</name>
<keyword evidence="1" id="KW-0805">Transcription regulation</keyword>
<dbReference type="SUPFAM" id="SSF47413">
    <property type="entry name" value="lambda repressor-like DNA-binding domains"/>
    <property type="match status" value="1"/>
</dbReference>
<reference evidence="6" key="1">
    <citation type="journal article" date="2019" name="Int. J. Syst. Evol. Microbiol.">
        <title>The Global Catalogue of Microorganisms (GCM) 10K type strain sequencing project: providing services to taxonomists for standard genome sequencing and annotation.</title>
        <authorList>
            <consortium name="The Broad Institute Genomics Platform"/>
            <consortium name="The Broad Institute Genome Sequencing Center for Infectious Disease"/>
            <person name="Wu L."/>
            <person name="Ma J."/>
        </authorList>
    </citation>
    <scope>NUCLEOTIDE SEQUENCE [LARGE SCALE GENOMIC DNA]</scope>
    <source>
        <strain evidence="6">CGMCC 4.7132</strain>
    </source>
</reference>
<dbReference type="CDD" id="cd06296">
    <property type="entry name" value="PBP1_CatR-like"/>
    <property type="match status" value="1"/>
</dbReference>
<sequence>MTASPHDSHASPRPRREVTLAHIAKLAGVSAPTVSKVINGHPGVASSTRRRIEDLVKEHGWRRRPDTTESSAVVEVLFESLDSLWALELIRGMDEVTQAYGIVVGLIDMRGRRSPHSGWIDQVLARRPVGVIAVSADIGERQRARLASRSIPLIVVDPRGEPDHGVPSVGATNWNGGLSATRHLLELGHRRIAMINGPDTLMCCRARLDGYRAAMDSAGVPVDPALVRTGSLYVEGGRANGKTLLELPEPPTAVFAANDLQALGVYQAAHRAGLRVPEDLSVVGFDDLPLAQWADPPMTTVRQPLRQMGTAAAEMVLALASGGALAEDRVELATRLEVRSSTAAPARPRRPGH</sequence>
<dbReference type="InterPro" id="IPR000843">
    <property type="entry name" value="HTH_LacI"/>
</dbReference>
<dbReference type="EMBL" id="JBHSFP010000067">
    <property type="protein sequence ID" value="MFC4536972.1"/>
    <property type="molecule type" value="Genomic_DNA"/>
</dbReference>
<gene>
    <name evidence="5" type="ORF">ACFO60_39895</name>
</gene>
<protein>
    <submittedName>
        <fullName evidence="5">LacI family DNA-binding transcriptional regulator</fullName>
    </submittedName>
</protein>
<dbReference type="Gene3D" id="1.10.260.40">
    <property type="entry name" value="lambda repressor-like DNA-binding domains"/>
    <property type="match status" value="1"/>
</dbReference>
<dbReference type="SUPFAM" id="SSF53822">
    <property type="entry name" value="Periplasmic binding protein-like I"/>
    <property type="match status" value="1"/>
</dbReference>
<dbReference type="Pfam" id="PF13377">
    <property type="entry name" value="Peripla_BP_3"/>
    <property type="match status" value="1"/>
</dbReference>
<dbReference type="SMART" id="SM00354">
    <property type="entry name" value="HTH_LACI"/>
    <property type="match status" value="1"/>
</dbReference>
<keyword evidence="2 5" id="KW-0238">DNA-binding</keyword>
<dbReference type="PANTHER" id="PTHR30146">
    <property type="entry name" value="LACI-RELATED TRANSCRIPTIONAL REPRESSOR"/>
    <property type="match status" value="1"/>
</dbReference>
<organism evidence="5 6">
    <name type="scientific">Sphaerisporangium dianthi</name>
    <dbReference type="NCBI Taxonomy" id="1436120"/>
    <lineage>
        <taxon>Bacteria</taxon>
        <taxon>Bacillati</taxon>
        <taxon>Actinomycetota</taxon>
        <taxon>Actinomycetes</taxon>
        <taxon>Streptosporangiales</taxon>
        <taxon>Streptosporangiaceae</taxon>
        <taxon>Sphaerisporangium</taxon>
    </lineage>
</organism>
<evidence type="ECO:0000256" key="1">
    <source>
        <dbReference type="ARBA" id="ARBA00023015"/>
    </source>
</evidence>
<dbReference type="Pfam" id="PF00356">
    <property type="entry name" value="LacI"/>
    <property type="match status" value="1"/>
</dbReference>
<evidence type="ECO:0000256" key="3">
    <source>
        <dbReference type="ARBA" id="ARBA00023163"/>
    </source>
</evidence>
<accession>A0ABV9CX59</accession>
<dbReference type="RefSeq" id="WP_380852437.1">
    <property type="nucleotide sequence ID" value="NZ_JBHSFP010000067.1"/>
</dbReference>
<dbReference type="CDD" id="cd01392">
    <property type="entry name" value="HTH_LacI"/>
    <property type="match status" value="1"/>
</dbReference>
<comment type="caution">
    <text evidence="5">The sequence shown here is derived from an EMBL/GenBank/DDBJ whole genome shotgun (WGS) entry which is preliminary data.</text>
</comment>
<dbReference type="PANTHER" id="PTHR30146:SF153">
    <property type="entry name" value="LACTOSE OPERON REPRESSOR"/>
    <property type="match status" value="1"/>
</dbReference>
<dbReference type="InterPro" id="IPR010982">
    <property type="entry name" value="Lambda_DNA-bd_dom_sf"/>
</dbReference>